<dbReference type="InterPro" id="IPR016047">
    <property type="entry name" value="M23ase_b-sheet_dom"/>
</dbReference>
<protein>
    <recommendedName>
        <fullName evidence="3">M23ase beta-sheet core domain-containing protein</fullName>
    </recommendedName>
</protein>
<dbReference type="Gene3D" id="2.70.70.10">
    <property type="entry name" value="Glucose Permease (Domain IIA)"/>
    <property type="match status" value="1"/>
</dbReference>
<feature type="transmembrane region" description="Helical" evidence="2">
    <location>
        <begin position="188"/>
        <end position="211"/>
    </location>
</feature>
<organism evidence="4">
    <name type="scientific">marine sediment metagenome</name>
    <dbReference type="NCBI Taxonomy" id="412755"/>
    <lineage>
        <taxon>unclassified sequences</taxon>
        <taxon>metagenomes</taxon>
        <taxon>ecological metagenomes</taxon>
    </lineage>
</organism>
<name>A0A0F9E4I1_9ZZZZ</name>
<keyword evidence="2" id="KW-0472">Membrane</keyword>
<dbReference type="SUPFAM" id="SSF51261">
    <property type="entry name" value="Duplicated hybrid motif"/>
    <property type="match status" value="1"/>
</dbReference>
<gene>
    <name evidence="4" type="ORF">LCGC14_2120410</name>
</gene>
<dbReference type="Pfam" id="PF01551">
    <property type="entry name" value="Peptidase_M23"/>
    <property type="match status" value="1"/>
</dbReference>
<keyword evidence="2" id="KW-1133">Transmembrane helix</keyword>
<evidence type="ECO:0000313" key="4">
    <source>
        <dbReference type="EMBL" id="KKL68893.1"/>
    </source>
</evidence>
<dbReference type="AlphaFoldDB" id="A0A0F9E4I1"/>
<proteinExistence type="predicted"/>
<accession>A0A0F9E4I1</accession>
<dbReference type="GO" id="GO:0004222">
    <property type="term" value="F:metalloendopeptidase activity"/>
    <property type="evidence" value="ECO:0007669"/>
    <property type="project" value="TreeGrafter"/>
</dbReference>
<dbReference type="InterPro" id="IPR050570">
    <property type="entry name" value="Cell_wall_metabolism_enzyme"/>
</dbReference>
<reference evidence="4" key="1">
    <citation type="journal article" date="2015" name="Nature">
        <title>Complex archaea that bridge the gap between prokaryotes and eukaryotes.</title>
        <authorList>
            <person name="Spang A."/>
            <person name="Saw J.H."/>
            <person name="Jorgensen S.L."/>
            <person name="Zaremba-Niedzwiedzka K."/>
            <person name="Martijn J."/>
            <person name="Lind A.E."/>
            <person name="van Eijk R."/>
            <person name="Schleper C."/>
            <person name="Guy L."/>
            <person name="Ettema T.J."/>
        </authorList>
    </citation>
    <scope>NUCLEOTIDE SEQUENCE</scope>
</reference>
<dbReference type="PANTHER" id="PTHR21666">
    <property type="entry name" value="PEPTIDASE-RELATED"/>
    <property type="match status" value="1"/>
</dbReference>
<keyword evidence="2" id="KW-0812">Transmembrane</keyword>
<evidence type="ECO:0000256" key="2">
    <source>
        <dbReference type="SAM" id="Phobius"/>
    </source>
</evidence>
<sequence>MFSLLSWLWNRAGRVYDLLGTLYVKVRNAAQHALRWAIDKAYLALQAARAYALTLVTTAKVVLRLAIDAVVTWINARLNDLVLWMLDQSKKLEIFLGGLFDAAVAWLNARISDISAAVVRLKDKIEIWVRDKINALTNTIIEMILPLIMTQDDIDDLLVIFDNGLLSALLDFYERLYNFLSNLKERPLAFILGMLQGVVLTFLSWVTAYALGTTKYRLPPWPSWDEMEIPGPIGPTPGAPSGAGGLARPLSSLYISGHRFREGHRGTDFGLVNGQAVFAAHDARVEATGASSKGYGIWATLRSATWWTRYAHLEQVTVSRGQRVDSGQQIARGGSTGNSSGPHLHFEAKYRGKFVDPEKVLNI</sequence>
<feature type="domain" description="M23ase beta-sheet core" evidence="3">
    <location>
        <begin position="263"/>
        <end position="357"/>
    </location>
</feature>
<dbReference type="InterPro" id="IPR011055">
    <property type="entry name" value="Dup_hybrid_motif"/>
</dbReference>
<dbReference type="EMBL" id="LAZR01026391">
    <property type="protein sequence ID" value="KKL68893.1"/>
    <property type="molecule type" value="Genomic_DNA"/>
</dbReference>
<evidence type="ECO:0000256" key="1">
    <source>
        <dbReference type="SAM" id="MobiDB-lite"/>
    </source>
</evidence>
<dbReference type="PANTHER" id="PTHR21666:SF270">
    <property type="entry name" value="MUREIN HYDROLASE ACTIVATOR ENVC"/>
    <property type="match status" value="1"/>
</dbReference>
<feature type="region of interest" description="Disordered" evidence="1">
    <location>
        <begin position="324"/>
        <end position="343"/>
    </location>
</feature>
<dbReference type="CDD" id="cd12797">
    <property type="entry name" value="M23_peptidase"/>
    <property type="match status" value="1"/>
</dbReference>
<comment type="caution">
    <text evidence="4">The sequence shown here is derived from an EMBL/GenBank/DDBJ whole genome shotgun (WGS) entry which is preliminary data.</text>
</comment>
<evidence type="ECO:0000259" key="3">
    <source>
        <dbReference type="Pfam" id="PF01551"/>
    </source>
</evidence>